<evidence type="ECO:0008006" key="3">
    <source>
        <dbReference type="Google" id="ProtNLM"/>
    </source>
</evidence>
<dbReference type="Proteomes" id="UP000637628">
    <property type="component" value="Unassembled WGS sequence"/>
</dbReference>
<comment type="caution">
    <text evidence="1">The sequence shown here is derived from an EMBL/GenBank/DDBJ whole genome shotgun (WGS) entry which is preliminary data.</text>
</comment>
<evidence type="ECO:0000313" key="1">
    <source>
        <dbReference type="EMBL" id="GIE05173.1"/>
    </source>
</evidence>
<name>A0ABQ3Z5R4_9ACTN</name>
<dbReference type="RefSeq" id="WP_203732590.1">
    <property type="nucleotide sequence ID" value="NZ_BAAATX010000012.1"/>
</dbReference>
<sequence length="184" mass="19448">MTFRFFTPPAGSPADPVLAALSVAPDLLTATLALLRETTGPRPLALDFTGRIAAALLTLEPLPGRFFHRGPAYSTLRDIAYRGGELLSGTGRDTVTGTVGWEGGRRPDRPGEWATELVQDLPPADRVGTRIALLAAFAPAAIGHGDVGLWRLFHPADADLVRLVAYGAITATDHAARALAPAHR</sequence>
<protein>
    <recommendedName>
        <fullName evidence="3">GAF domain-containing protein</fullName>
    </recommendedName>
</protein>
<reference evidence="1 2" key="1">
    <citation type="submission" date="2021-01" db="EMBL/GenBank/DDBJ databases">
        <title>Whole genome shotgun sequence of Actinoplanes durhamensis NBRC 14914.</title>
        <authorList>
            <person name="Komaki H."/>
            <person name="Tamura T."/>
        </authorList>
    </citation>
    <scope>NUCLEOTIDE SEQUENCE [LARGE SCALE GENOMIC DNA]</scope>
    <source>
        <strain evidence="1 2">NBRC 14914</strain>
    </source>
</reference>
<keyword evidence="2" id="KW-1185">Reference proteome</keyword>
<organism evidence="1 2">
    <name type="scientific">Paractinoplanes durhamensis</name>
    <dbReference type="NCBI Taxonomy" id="113563"/>
    <lineage>
        <taxon>Bacteria</taxon>
        <taxon>Bacillati</taxon>
        <taxon>Actinomycetota</taxon>
        <taxon>Actinomycetes</taxon>
        <taxon>Micromonosporales</taxon>
        <taxon>Micromonosporaceae</taxon>
        <taxon>Paractinoplanes</taxon>
    </lineage>
</organism>
<dbReference type="EMBL" id="BOML01000052">
    <property type="protein sequence ID" value="GIE05173.1"/>
    <property type="molecule type" value="Genomic_DNA"/>
</dbReference>
<proteinExistence type="predicted"/>
<evidence type="ECO:0000313" key="2">
    <source>
        <dbReference type="Proteomes" id="UP000637628"/>
    </source>
</evidence>
<accession>A0ABQ3Z5R4</accession>
<gene>
    <name evidence="1" type="ORF">Adu01nite_65230</name>
</gene>